<dbReference type="GO" id="GO:0016298">
    <property type="term" value="F:lipase activity"/>
    <property type="evidence" value="ECO:0007669"/>
    <property type="project" value="InterPro"/>
</dbReference>
<name>A0A9N9WY42_9DIPT</name>
<dbReference type="PANTHER" id="PTHR11610:SF173">
    <property type="entry name" value="LIPASE DOMAIN-CONTAINING PROTEIN-RELATED"/>
    <property type="match status" value="1"/>
</dbReference>
<dbReference type="GO" id="GO:0005615">
    <property type="term" value="C:extracellular space"/>
    <property type="evidence" value="ECO:0007669"/>
    <property type="project" value="TreeGrafter"/>
</dbReference>
<evidence type="ECO:0000313" key="8">
    <source>
        <dbReference type="Proteomes" id="UP001153620"/>
    </source>
</evidence>
<comment type="similarity">
    <text evidence="2 4">Belongs to the AB hydrolase superfamily. Lipase family.</text>
</comment>
<gene>
    <name evidence="7" type="ORF">CHIRRI_LOCUS11265</name>
</gene>
<evidence type="ECO:0000256" key="1">
    <source>
        <dbReference type="ARBA" id="ARBA00004613"/>
    </source>
</evidence>
<keyword evidence="5" id="KW-0732">Signal</keyword>
<evidence type="ECO:0000313" key="7">
    <source>
        <dbReference type="EMBL" id="CAG9808425.1"/>
    </source>
</evidence>
<evidence type="ECO:0000256" key="5">
    <source>
        <dbReference type="SAM" id="SignalP"/>
    </source>
</evidence>
<dbReference type="GO" id="GO:0016042">
    <property type="term" value="P:lipid catabolic process"/>
    <property type="evidence" value="ECO:0007669"/>
    <property type="project" value="TreeGrafter"/>
</dbReference>
<evidence type="ECO:0000256" key="3">
    <source>
        <dbReference type="ARBA" id="ARBA00022525"/>
    </source>
</evidence>
<keyword evidence="3" id="KW-0964">Secreted</keyword>
<comment type="subcellular location">
    <subcellularLocation>
        <location evidence="1">Secreted</location>
    </subcellularLocation>
</comment>
<feature type="signal peptide" evidence="5">
    <location>
        <begin position="1"/>
        <end position="20"/>
    </location>
</feature>
<keyword evidence="8" id="KW-1185">Reference proteome</keyword>
<evidence type="ECO:0000259" key="6">
    <source>
        <dbReference type="Pfam" id="PF00151"/>
    </source>
</evidence>
<dbReference type="Gene3D" id="3.40.50.1820">
    <property type="entry name" value="alpha/beta hydrolase"/>
    <property type="match status" value="1"/>
</dbReference>
<feature type="chain" id="PRO_5040143723" description="Lipase domain-containing protein" evidence="5">
    <location>
        <begin position="21"/>
        <end position="400"/>
    </location>
</feature>
<protein>
    <recommendedName>
        <fullName evidence="6">Lipase domain-containing protein</fullName>
    </recommendedName>
</protein>
<accession>A0A9N9WY42</accession>
<evidence type="ECO:0000256" key="4">
    <source>
        <dbReference type="RuleBase" id="RU004262"/>
    </source>
</evidence>
<dbReference type="PRINTS" id="PR00821">
    <property type="entry name" value="TAGLIPASE"/>
</dbReference>
<dbReference type="Pfam" id="PF00151">
    <property type="entry name" value="Lipase"/>
    <property type="match status" value="1"/>
</dbReference>
<dbReference type="OrthoDB" id="199913at2759"/>
<reference evidence="7" key="1">
    <citation type="submission" date="2022-01" db="EMBL/GenBank/DDBJ databases">
        <authorList>
            <person name="King R."/>
        </authorList>
    </citation>
    <scope>NUCLEOTIDE SEQUENCE</scope>
</reference>
<dbReference type="PANTHER" id="PTHR11610">
    <property type="entry name" value="LIPASE"/>
    <property type="match status" value="1"/>
</dbReference>
<dbReference type="InterPro" id="IPR013818">
    <property type="entry name" value="Lipase"/>
</dbReference>
<sequence length="400" mass="45061">MRLKHSLLTSLLAFVGSINGWIIIDGIKNVLESVGSVGTNVKVLFSPNLYTAYSYNLENMHDIVHNGGFDRKLPTVIYIHGYLGDGEFDESVMAVRNAYREENNQNFIAVDWSAFSHFTVGVPYFNNIRKLRQICEEIAVQLDKIRNQGCSCYKNFYLVGHSLGGQCAGLVGRHLKKISNNHFVISKIYALDPAGPDFETKSIIHLHKSFDCISRNDADYVQIIHTNGNRYGLSESLGHADFYPNGGMSQPGCKSDVCSHTFAWIFYQQSIRLEGGFLARQCDSYDNFQMGNCDLNEISFMGFSSNGTRPTGTYFLRTHPSKFGPALREEGLKRTISYLILEDGSKQTNTGIYGFRAPVSNVTNLNEGNSPNEIPLDRYNEMLHRQHIDQNRLQDENSSE</sequence>
<dbReference type="EMBL" id="OU895879">
    <property type="protein sequence ID" value="CAG9808425.1"/>
    <property type="molecule type" value="Genomic_DNA"/>
</dbReference>
<feature type="domain" description="Lipase" evidence="6">
    <location>
        <begin position="54"/>
        <end position="319"/>
    </location>
</feature>
<organism evidence="7 8">
    <name type="scientific">Chironomus riparius</name>
    <dbReference type="NCBI Taxonomy" id="315576"/>
    <lineage>
        <taxon>Eukaryota</taxon>
        <taxon>Metazoa</taxon>
        <taxon>Ecdysozoa</taxon>
        <taxon>Arthropoda</taxon>
        <taxon>Hexapoda</taxon>
        <taxon>Insecta</taxon>
        <taxon>Pterygota</taxon>
        <taxon>Neoptera</taxon>
        <taxon>Endopterygota</taxon>
        <taxon>Diptera</taxon>
        <taxon>Nematocera</taxon>
        <taxon>Chironomoidea</taxon>
        <taxon>Chironomidae</taxon>
        <taxon>Chironominae</taxon>
        <taxon>Chironomus</taxon>
    </lineage>
</organism>
<dbReference type="InterPro" id="IPR029058">
    <property type="entry name" value="AB_hydrolase_fold"/>
</dbReference>
<proteinExistence type="inferred from homology"/>
<reference evidence="7" key="2">
    <citation type="submission" date="2022-10" db="EMBL/GenBank/DDBJ databases">
        <authorList>
            <consortium name="ENA_rothamsted_submissions"/>
            <consortium name="culmorum"/>
            <person name="King R."/>
        </authorList>
    </citation>
    <scope>NUCLEOTIDE SEQUENCE</scope>
</reference>
<dbReference type="SUPFAM" id="SSF53474">
    <property type="entry name" value="alpha/beta-Hydrolases"/>
    <property type="match status" value="1"/>
</dbReference>
<dbReference type="AlphaFoldDB" id="A0A9N9WY42"/>
<dbReference type="Proteomes" id="UP001153620">
    <property type="component" value="Chromosome 3"/>
</dbReference>
<dbReference type="GO" id="GO:0017171">
    <property type="term" value="F:serine hydrolase activity"/>
    <property type="evidence" value="ECO:0007669"/>
    <property type="project" value="TreeGrafter"/>
</dbReference>
<dbReference type="InterPro" id="IPR000734">
    <property type="entry name" value="TAG_lipase"/>
</dbReference>
<evidence type="ECO:0000256" key="2">
    <source>
        <dbReference type="ARBA" id="ARBA00010701"/>
    </source>
</evidence>